<dbReference type="OrthoDB" id="3371391at2"/>
<dbReference type="EMBL" id="LT607754">
    <property type="protein sequence ID" value="SCG77680.1"/>
    <property type="molecule type" value="Genomic_DNA"/>
</dbReference>
<organism evidence="2 3">
    <name type="scientific">Micromonospora inositola</name>
    <dbReference type="NCBI Taxonomy" id="47865"/>
    <lineage>
        <taxon>Bacteria</taxon>
        <taxon>Bacillati</taxon>
        <taxon>Actinomycetota</taxon>
        <taxon>Actinomycetes</taxon>
        <taxon>Micromonosporales</taxon>
        <taxon>Micromonosporaceae</taxon>
        <taxon>Micromonospora</taxon>
    </lineage>
</organism>
<dbReference type="AlphaFoldDB" id="A0A1C5K4I5"/>
<sequence>MSTHCYVGTTGPTNPHVVHARFVLFDGYPAAVVPTLARIWAHHARRDAAALAAAVLAHDWECLDHRITAVTTSAFAGQQPVPGVGMTLATSSGGVVDPAEPVSVFPLCQAVHLDAGWIYVIDPATATVTVHTDDGDPIARYRLDACTSHASAHDRAQTTDRASESPRCLRSPVGLAR</sequence>
<feature type="compositionally biased region" description="Basic and acidic residues" evidence="1">
    <location>
        <begin position="152"/>
        <end position="164"/>
    </location>
</feature>
<name>A0A1C5K4I5_9ACTN</name>
<gene>
    <name evidence="2" type="ORF">GA0070613_6343</name>
</gene>
<proteinExistence type="predicted"/>
<dbReference type="RefSeq" id="WP_089015526.1">
    <property type="nucleotide sequence ID" value="NZ_LT607754.1"/>
</dbReference>
<evidence type="ECO:0000313" key="3">
    <source>
        <dbReference type="Proteomes" id="UP000198221"/>
    </source>
</evidence>
<accession>A0A1C5K4I5</accession>
<reference evidence="3" key="1">
    <citation type="submission" date="2016-06" db="EMBL/GenBank/DDBJ databases">
        <authorList>
            <person name="Varghese N."/>
            <person name="Submissions Spin"/>
        </authorList>
    </citation>
    <scope>NUCLEOTIDE SEQUENCE [LARGE SCALE GENOMIC DNA]</scope>
    <source>
        <strain evidence="3">DSM 43819</strain>
    </source>
</reference>
<feature type="region of interest" description="Disordered" evidence="1">
    <location>
        <begin position="152"/>
        <end position="177"/>
    </location>
</feature>
<keyword evidence="3" id="KW-1185">Reference proteome</keyword>
<evidence type="ECO:0000256" key="1">
    <source>
        <dbReference type="SAM" id="MobiDB-lite"/>
    </source>
</evidence>
<dbReference type="Proteomes" id="UP000198221">
    <property type="component" value="Chromosome I"/>
</dbReference>
<evidence type="ECO:0000313" key="2">
    <source>
        <dbReference type="EMBL" id="SCG77680.1"/>
    </source>
</evidence>
<protein>
    <submittedName>
        <fullName evidence="2">Uncharacterized protein</fullName>
    </submittedName>
</protein>